<protein>
    <submittedName>
        <fullName evidence="1">Ubiquitin-conjugating enzyme E2-binding protein</fullName>
    </submittedName>
</protein>
<proteinExistence type="predicted"/>
<accession>A0A5N7C9Z9</accession>
<name>A0A5N7C9Z9_PETAA</name>
<dbReference type="GO" id="GO:0000209">
    <property type="term" value="P:protein polyubiquitination"/>
    <property type="evidence" value="ECO:0007669"/>
    <property type="project" value="TreeGrafter"/>
</dbReference>
<dbReference type="GO" id="GO:0031624">
    <property type="term" value="F:ubiquitin conjugating enzyme binding"/>
    <property type="evidence" value="ECO:0007669"/>
    <property type="project" value="TreeGrafter"/>
</dbReference>
<dbReference type="PANTHER" id="PTHR31531:SF2">
    <property type="entry name" value="E3 UBIQUITIN-PROTEIN LIGASE E3D"/>
    <property type="match status" value="1"/>
</dbReference>
<dbReference type="InterPro" id="IPR019193">
    <property type="entry name" value="UBQ-conj_enz_E2-bd_prot"/>
</dbReference>
<dbReference type="OrthoDB" id="386949at2759"/>
<dbReference type="GO" id="GO:0061630">
    <property type="term" value="F:ubiquitin protein ligase activity"/>
    <property type="evidence" value="ECO:0007669"/>
    <property type="project" value="TreeGrafter"/>
</dbReference>
<dbReference type="GO" id="GO:0030332">
    <property type="term" value="F:cyclin binding"/>
    <property type="evidence" value="ECO:0007669"/>
    <property type="project" value="TreeGrafter"/>
</dbReference>
<dbReference type="Pfam" id="PF09814">
    <property type="entry name" value="HECT_2"/>
    <property type="match status" value="1"/>
</dbReference>
<evidence type="ECO:0000313" key="1">
    <source>
        <dbReference type="EMBL" id="KAE8390964.1"/>
    </source>
</evidence>
<dbReference type="GO" id="GO:0005829">
    <property type="term" value="C:cytosol"/>
    <property type="evidence" value="ECO:0007669"/>
    <property type="project" value="TreeGrafter"/>
</dbReference>
<dbReference type="GO" id="GO:0005634">
    <property type="term" value="C:nucleus"/>
    <property type="evidence" value="ECO:0007669"/>
    <property type="project" value="TreeGrafter"/>
</dbReference>
<dbReference type="GO" id="GO:0043161">
    <property type="term" value="P:proteasome-mediated ubiquitin-dependent protein catabolic process"/>
    <property type="evidence" value="ECO:0007669"/>
    <property type="project" value="TreeGrafter"/>
</dbReference>
<dbReference type="EMBL" id="ML735250">
    <property type="protein sequence ID" value="KAE8390964.1"/>
    <property type="molecule type" value="Genomic_DNA"/>
</dbReference>
<dbReference type="GO" id="GO:0051865">
    <property type="term" value="P:protein autoubiquitination"/>
    <property type="evidence" value="ECO:0007669"/>
    <property type="project" value="TreeGrafter"/>
</dbReference>
<sequence length="470" mass="52638">MITAHHRNEPTPLYLHAELLPNIRHITLYASLPATVQSQNIQPEICLSGSCRAITISLPPPYDHVTDTLKLPARVNEASRRALSMAGQQAGDAKNQRNGQREYSFRMQIDDEDNSLLSREEHVDSFVPWTAMDMTHCTMLRCRHCKNILLDSRVSCDSNLEAKSIQGWVWKDLPSGNWAEMMDFWHCHKPDPHEGHDHDHTNGIATEDQNATVKGYGALNQVVATPGTVLVDVATFLIADIDCRGLKPCFTPRPYSRLRSYPMYGMGKKEGGHFITMLWSSIQLPYNHCILVSLLVEKKSAIASSMEAQTDLLCDNCNGLIGIEDTVAKGWRLFKTSVSVNRQLSQGAHEDPAWESHPLEVVVAAQLLELIERESARRFVLHCGQGDGLLIWVFNPDMQYSNSHSDHSINAQRAMKILFQDVTNVDEMLQPDRGKASSLSLEELRLPSGSFGNGRLALCIGLTGQRMFKK</sequence>
<organism evidence="1">
    <name type="scientific">Petromyces alliaceus</name>
    <name type="common">Aspergillus alliaceus</name>
    <dbReference type="NCBI Taxonomy" id="209559"/>
    <lineage>
        <taxon>Eukaryota</taxon>
        <taxon>Fungi</taxon>
        <taxon>Dikarya</taxon>
        <taxon>Ascomycota</taxon>
        <taxon>Pezizomycotina</taxon>
        <taxon>Eurotiomycetes</taxon>
        <taxon>Eurotiomycetidae</taxon>
        <taxon>Eurotiales</taxon>
        <taxon>Aspergillaceae</taxon>
        <taxon>Aspergillus</taxon>
        <taxon>Aspergillus subgen. Circumdati</taxon>
    </lineage>
</organism>
<dbReference type="GO" id="GO:0000151">
    <property type="term" value="C:ubiquitin ligase complex"/>
    <property type="evidence" value="ECO:0007669"/>
    <property type="project" value="TreeGrafter"/>
</dbReference>
<dbReference type="Proteomes" id="UP000326877">
    <property type="component" value="Unassembled WGS sequence"/>
</dbReference>
<gene>
    <name evidence="1" type="ORF">BDV23DRAFT_172050</name>
</gene>
<dbReference type="GO" id="GO:0006513">
    <property type="term" value="P:protein monoubiquitination"/>
    <property type="evidence" value="ECO:0007669"/>
    <property type="project" value="TreeGrafter"/>
</dbReference>
<dbReference type="AlphaFoldDB" id="A0A5N7C9Z9"/>
<dbReference type="PANTHER" id="PTHR31531">
    <property type="entry name" value="E3 UBIQUITIN-PROTEIN LIGASE E3D FAMILY MEMBER"/>
    <property type="match status" value="1"/>
</dbReference>
<reference evidence="1" key="1">
    <citation type="submission" date="2019-04" db="EMBL/GenBank/DDBJ databases">
        <title>Friends and foes A comparative genomics studyof 23 Aspergillus species from section Flavi.</title>
        <authorList>
            <consortium name="DOE Joint Genome Institute"/>
            <person name="Kjaerbolling I."/>
            <person name="Vesth T."/>
            <person name="Frisvad J.C."/>
            <person name="Nybo J.L."/>
            <person name="Theobald S."/>
            <person name="Kildgaard S."/>
            <person name="Isbrandt T."/>
            <person name="Kuo A."/>
            <person name="Sato A."/>
            <person name="Lyhne E.K."/>
            <person name="Kogle M.E."/>
            <person name="Wiebenga A."/>
            <person name="Kun R.S."/>
            <person name="Lubbers R.J."/>
            <person name="Makela M.R."/>
            <person name="Barry K."/>
            <person name="Chovatia M."/>
            <person name="Clum A."/>
            <person name="Daum C."/>
            <person name="Haridas S."/>
            <person name="He G."/>
            <person name="LaButti K."/>
            <person name="Lipzen A."/>
            <person name="Mondo S."/>
            <person name="Riley R."/>
            <person name="Salamov A."/>
            <person name="Simmons B.A."/>
            <person name="Magnuson J.K."/>
            <person name="Henrissat B."/>
            <person name="Mortensen U.H."/>
            <person name="Larsen T.O."/>
            <person name="Devries R.P."/>
            <person name="Grigoriev I.V."/>
            <person name="Machida M."/>
            <person name="Baker S.E."/>
            <person name="Andersen M.R."/>
        </authorList>
    </citation>
    <scope>NUCLEOTIDE SEQUENCE [LARGE SCALE GENOMIC DNA]</scope>
    <source>
        <strain evidence="1">IBT 14317</strain>
    </source>
</reference>